<dbReference type="InParanoid" id="A0A165JIM6"/>
<evidence type="ECO:0000259" key="2">
    <source>
        <dbReference type="Pfam" id="PF14474"/>
    </source>
</evidence>
<dbReference type="EMBL" id="KV423920">
    <property type="protein sequence ID" value="KZT61885.1"/>
    <property type="molecule type" value="Genomic_DNA"/>
</dbReference>
<dbReference type="InterPro" id="IPR028094">
    <property type="entry name" value="RTC4_C"/>
</dbReference>
<feature type="domain" description="Restriction of telomere capping protein 4 C-terminal" evidence="2">
    <location>
        <begin position="428"/>
        <end position="519"/>
    </location>
</feature>
<organism evidence="3 4">
    <name type="scientific">Calocera cornea HHB12733</name>
    <dbReference type="NCBI Taxonomy" id="1353952"/>
    <lineage>
        <taxon>Eukaryota</taxon>
        <taxon>Fungi</taxon>
        <taxon>Dikarya</taxon>
        <taxon>Basidiomycota</taxon>
        <taxon>Agaricomycotina</taxon>
        <taxon>Dacrymycetes</taxon>
        <taxon>Dacrymycetales</taxon>
        <taxon>Dacrymycetaceae</taxon>
        <taxon>Calocera</taxon>
    </lineage>
</organism>
<proteinExistence type="predicted"/>
<keyword evidence="4" id="KW-1185">Reference proteome</keyword>
<reference evidence="3 4" key="1">
    <citation type="journal article" date="2016" name="Mol. Biol. Evol.">
        <title>Comparative Genomics of Early-Diverging Mushroom-Forming Fungi Provides Insights into the Origins of Lignocellulose Decay Capabilities.</title>
        <authorList>
            <person name="Nagy L.G."/>
            <person name="Riley R."/>
            <person name="Tritt A."/>
            <person name="Adam C."/>
            <person name="Daum C."/>
            <person name="Floudas D."/>
            <person name="Sun H."/>
            <person name="Yadav J.S."/>
            <person name="Pangilinan J."/>
            <person name="Larsson K.H."/>
            <person name="Matsuura K."/>
            <person name="Barry K."/>
            <person name="Labutti K."/>
            <person name="Kuo R."/>
            <person name="Ohm R.A."/>
            <person name="Bhattacharya S.S."/>
            <person name="Shirouzu T."/>
            <person name="Yoshinaga Y."/>
            <person name="Martin F.M."/>
            <person name="Grigoriev I.V."/>
            <person name="Hibbett D.S."/>
        </authorList>
    </citation>
    <scope>NUCLEOTIDE SEQUENCE [LARGE SCALE GENOMIC DNA]</scope>
    <source>
        <strain evidence="3 4">HHB12733</strain>
    </source>
</reference>
<sequence length="524" mass="58215">MQRDSTIRPNAMSHTISSARVLMSDRFTHLQSGYAAETDRAVLNGGGRLIATNVVAVGLTRLQATDAAEMTDSSEKGDAGTISISDDEGTSEHSSEDRPQIRSNDDGKILNERDDANVIVRRTDTRARTVMSRRTRSRTAVTRSTRPRTAVAYDSAASDGADSDVPRRSRSSSKAKNKVQVFVSDDDGDNNEEEEDDGDENGDGDEKDQDDHEVEDEDEDEEEETDDDDHDGSEYGETDNLPTDEEEEDTSEPGVLLHNPESGLPTAMELDEGTHAHEELAPGSDAELLARILAGAVFSPQDKPWSMMVQAHATEVHSANHPRKWQGPVASAGIVVKTKKGVQYVVNHTLEKERLPRPGKDAHTRKENWIKEIDVDKIKEGLGWAGSKRQLEDVAKHPEKAVLWAKIKGRYIPKTHDGETSSESDEDDNARPKGRIEENKKLFNAGYYGPEGGEIIEGIVKKQLTNKEVKYGCYSPFHKKDFIHLVLVPEAVIILMRLRFQIDEEKAAKLLEKSKQYGEHHFSL</sequence>
<feature type="region of interest" description="Disordered" evidence="1">
    <location>
        <begin position="129"/>
        <end position="267"/>
    </location>
</feature>
<dbReference type="AlphaFoldDB" id="A0A165JIM6"/>
<dbReference type="OrthoDB" id="10622218at2759"/>
<evidence type="ECO:0000313" key="4">
    <source>
        <dbReference type="Proteomes" id="UP000076842"/>
    </source>
</evidence>
<evidence type="ECO:0000313" key="3">
    <source>
        <dbReference type="EMBL" id="KZT61885.1"/>
    </source>
</evidence>
<feature type="compositionally biased region" description="Basic and acidic residues" evidence="1">
    <location>
        <begin position="90"/>
        <end position="116"/>
    </location>
</feature>
<evidence type="ECO:0000256" key="1">
    <source>
        <dbReference type="SAM" id="MobiDB-lite"/>
    </source>
</evidence>
<protein>
    <recommendedName>
        <fullName evidence="2">Restriction of telomere capping protein 4 C-terminal domain-containing protein</fullName>
    </recommendedName>
</protein>
<feature type="region of interest" description="Disordered" evidence="1">
    <location>
        <begin position="67"/>
        <end position="116"/>
    </location>
</feature>
<feature type="region of interest" description="Disordered" evidence="1">
    <location>
        <begin position="414"/>
        <end position="436"/>
    </location>
</feature>
<dbReference type="Pfam" id="PF14474">
    <property type="entry name" value="RTC4"/>
    <property type="match status" value="1"/>
</dbReference>
<feature type="compositionally biased region" description="Acidic residues" evidence="1">
    <location>
        <begin position="184"/>
        <end position="251"/>
    </location>
</feature>
<feature type="compositionally biased region" description="Low complexity" evidence="1">
    <location>
        <begin position="138"/>
        <end position="160"/>
    </location>
</feature>
<gene>
    <name evidence="3" type="ORF">CALCODRAFT_329069</name>
</gene>
<name>A0A165JIM6_9BASI</name>
<dbReference type="Proteomes" id="UP000076842">
    <property type="component" value="Unassembled WGS sequence"/>
</dbReference>
<feature type="compositionally biased region" description="Basic residues" evidence="1">
    <location>
        <begin position="168"/>
        <end position="177"/>
    </location>
</feature>
<accession>A0A165JIM6</accession>